<protein>
    <recommendedName>
        <fullName evidence="5">Secreted protein</fullName>
    </recommendedName>
</protein>
<keyword evidence="2" id="KW-0812">Transmembrane</keyword>
<evidence type="ECO:0000313" key="4">
    <source>
        <dbReference type="Proteomes" id="UP001497482"/>
    </source>
</evidence>
<dbReference type="EMBL" id="OZ035823">
    <property type="protein sequence ID" value="CAL1567817.1"/>
    <property type="molecule type" value="Genomic_DNA"/>
</dbReference>
<reference evidence="3 4" key="1">
    <citation type="submission" date="2024-04" db="EMBL/GenBank/DDBJ databases">
        <authorList>
            <person name="Waldvogel A.-M."/>
            <person name="Schoenle A."/>
        </authorList>
    </citation>
    <scope>NUCLEOTIDE SEQUENCE [LARGE SCALE GENOMIC DNA]</scope>
</reference>
<keyword evidence="4" id="KW-1185">Reference proteome</keyword>
<feature type="compositionally biased region" description="Basic and acidic residues" evidence="1">
    <location>
        <begin position="71"/>
        <end position="82"/>
    </location>
</feature>
<evidence type="ECO:0000256" key="2">
    <source>
        <dbReference type="SAM" id="Phobius"/>
    </source>
</evidence>
<keyword evidence="2" id="KW-0472">Membrane</keyword>
<sequence>MKQREKAGSNRVKERRARSWGVLSLALVPRTVSSSALSYYFVHARCCWSRLLPQRVFYQVQVPLTERTDRCEWRRERGRGGGEEEEEEEVPGSRPLPL</sequence>
<organism evidence="3 4">
    <name type="scientific">Knipowitschia caucasica</name>
    <name type="common">Caucasian dwarf goby</name>
    <name type="synonym">Pomatoschistus caucasicus</name>
    <dbReference type="NCBI Taxonomy" id="637954"/>
    <lineage>
        <taxon>Eukaryota</taxon>
        <taxon>Metazoa</taxon>
        <taxon>Chordata</taxon>
        <taxon>Craniata</taxon>
        <taxon>Vertebrata</taxon>
        <taxon>Euteleostomi</taxon>
        <taxon>Actinopterygii</taxon>
        <taxon>Neopterygii</taxon>
        <taxon>Teleostei</taxon>
        <taxon>Neoteleostei</taxon>
        <taxon>Acanthomorphata</taxon>
        <taxon>Gobiaria</taxon>
        <taxon>Gobiiformes</taxon>
        <taxon>Gobioidei</taxon>
        <taxon>Gobiidae</taxon>
        <taxon>Gobiinae</taxon>
        <taxon>Knipowitschia</taxon>
    </lineage>
</organism>
<name>A0AAV2IVN0_KNICA</name>
<feature type="region of interest" description="Disordered" evidence="1">
    <location>
        <begin position="71"/>
        <end position="98"/>
    </location>
</feature>
<accession>A0AAV2IVN0</accession>
<evidence type="ECO:0000256" key="1">
    <source>
        <dbReference type="SAM" id="MobiDB-lite"/>
    </source>
</evidence>
<evidence type="ECO:0008006" key="5">
    <source>
        <dbReference type="Google" id="ProtNLM"/>
    </source>
</evidence>
<dbReference type="Proteomes" id="UP001497482">
    <property type="component" value="Chromosome 1"/>
</dbReference>
<keyword evidence="2" id="KW-1133">Transmembrane helix</keyword>
<evidence type="ECO:0000313" key="3">
    <source>
        <dbReference type="EMBL" id="CAL1567817.1"/>
    </source>
</evidence>
<dbReference type="AlphaFoldDB" id="A0AAV2IVN0"/>
<gene>
    <name evidence="3" type="ORF">KC01_LOCUS565</name>
</gene>
<proteinExistence type="predicted"/>
<feature type="transmembrane region" description="Helical" evidence="2">
    <location>
        <begin position="20"/>
        <end position="42"/>
    </location>
</feature>